<feature type="domain" description="Serine dehydratase-like alpha subunit" evidence="12">
    <location>
        <begin position="19"/>
        <end position="279"/>
    </location>
</feature>
<evidence type="ECO:0000256" key="8">
    <source>
        <dbReference type="ARBA" id="ARBA00023014"/>
    </source>
</evidence>
<dbReference type="Proteomes" id="UP001058682">
    <property type="component" value="Chromosome"/>
</dbReference>
<proteinExistence type="inferred from homology"/>
<evidence type="ECO:0000313" key="14">
    <source>
        <dbReference type="EMBL" id="UTY33560.1"/>
    </source>
</evidence>
<accession>A0AAE9MTS1</accession>
<evidence type="ECO:0000256" key="2">
    <source>
        <dbReference type="ARBA" id="ARBA00004742"/>
    </source>
</evidence>
<name>A0AAE9MTS1_9SPIR</name>
<dbReference type="PANTHER" id="PTHR30182:SF1">
    <property type="entry name" value="L-SERINE DEHYDRATASE 1"/>
    <property type="match status" value="1"/>
</dbReference>
<comment type="similarity">
    <text evidence="3 11">Belongs to the iron-sulfur dependent L-serine dehydratase family.</text>
</comment>
<dbReference type="RefSeq" id="WP_044979404.1">
    <property type="nucleotide sequence ID" value="NZ_CP009228.1"/>
</dbReference>
<dbReference type="Proteomes" id="UP001059401">
    <property type="component" value="Chromosome"/>
</dbReference>
<dbReference type="EMBL" id="CP038804">
    <property type="protein sequence ID" value="UTY33560.1"/>
    <property type="molecule type" value="Genomic_DNA"/>
</dbReference>
<dbReference type="NCBIfam" id="TIGR00718">
    <property type="entry name" value="sda_alpha"/>
    <property type="match status" value="1"/>
</dbReference>
<evidence type="ECO:0000313" key="13">
    <source>
        <dbReference type="EMBL" id="UTY28692.1"/>
    </source>
</evidence>
<dbReference type="EMBL" id="CP038802">
    <property type="protein sequence ID" value="UTY28692.1"/>
    <property type="molecule type" value="Genomic_DNA"/>
</dbReference>
<evidence type="ECO:0000256" key="4">
    <source>
        <dbReference type="ARBA" id="ARBA00022432"/>
    </source>
</evidence>
<comment type="cofactor">
    <cofactor evidence="1 11">
        <name>[4Fe-4S] cluster</name>
        <dbReference type="ChEBI" id="CHEBI:49883"/>
    </cofactor>
</comment>
<evidence type="ECO:0000256" key="3">
    <source>
        <dbReference type="ARBA" id="ARBA00008636"/>
    </source>
</evidence>
<evidence type="ECO:0000256" key="5">
    <source>
        <dbReference type="ARBA" id="ARBA00022485"/>
    </source>
</evidence>
<dbReference type="PANTHER" id="PTHR30182">
    <property type="entry name" value="L-SERINE DEHYDRATASE"/>
    <property type="match status" value="1"/>
</dbReference>
<evidence type="ECO:0000313" key="16">
    <source>
        <dbReference type="Proteomes" id="UP001059401"/>
    </source>
</evidence>
<sequence length="298" mass="30724">MKTIEYKKIEDLIQKASENSVRISDIILEDQSSALEETKEHCFERMQEHLNVMLEAIDKGTNPDIRSTSGLTGGDAYKIYERSENGKALCGPLLANGIRMAMAVSELNASMGKIVAAPTAGSCGILPGAIGAVLKTKDVKKEDAVMSLFTAGAIGMVIANTASISGAEGGCQAECGSASAMAAGAIVEMCGGSPEMVGHATAIALKCILGLVCDPVAGLVEVPCVKRNASGVSLAFTAAELALAGIKSAIPVDEVIIAMKKVGDSMPSSLRETAEGGLACTATGKRLQKEIFGQNLQS</sequence>
<dbReference type="InterPro" id="IPR051318">
    <property type="entry name" value="Fe-S_L-Ser"/>
</dbReference>
<dbReference type="GO" id="GO:0006094">
    <property type="term" value="P:gluconeogenesis"/>
    <property type="evidence" value="ECO:0007669"/>
    <property type="project" value="UniProtKB-KW"/>
</dbReference>
<keyword evidence="6 11" id="KW-0479">Metal-binding</keyword>
<evidence type="ECO:0000256" key="6">
    <source>
        <dbReference type="ARBA" id="ARBA00022723"/>
    </source>
</evidence>
<keyword evidence="16" id="KW-1185">Reference proteome</keyword>
<comment type="pathway">
    <text evidence="2">Carbohydrate biosynthesis; gluconeogenesis.</text>
</comment>
<evidence type="ECO:0000313" key="15">
    <source>
        <dbReference type="Proteomes" id="UP001058682"/>
    </source>
</evidence>
<dbReference type="GO" id="GO:0046872">
    <property type="term" value="F:metal ion binding"/>
    <property type="evidence" value="ECO:0007669"/>
    <property type="project" value="UniProtKB-KW"/>
</dbReference>
<dbReference type="KEGG" id="tpk:JO40_11765"/>
<protein>
    <recommendedName>
        <fullName evidence="11">L-serine dehydratase</fullName>
        <ecNumber evidence="11">4.3.1.17</ecNumber>
    </recommendedName>
</protein>
<gene>
    <name evidence="14" type="primary">sdaAA</name>
    <name evidence="14" type="ORF">E4N74_05665</name>
    <name evidence="13" type="ORF">E4N76_06555</name>
</gene>
<dbReference type="InterPro" id="IPR005130">
    <property type="entry name" value="Ser_deHydtase-like_asu"/>
</dbReference>
<keyword evidence="9 11" id="KW-0456">Lyase</keyword>
<keyword evidence="8 11" id="KW-0411">Iron-sulfur</keyword>
<keyword evidence="4 11" id="KW-0312">Gluconeogenesis</keyword>
<dbReference type="InterPro" id="IPR004642">
    <property type="entry name" value="Ser_deHydtase_asu"/>
</dbReference>
<keyword evidence="5 11" id="KW-0004">4Fe-4S</keyword>
<reference evidence="14" key="1">
    <citation type="submission" date="2019-04" db="EMBL/GenBank/DDBJ databases">
        <title>Whole genome sequencing of oral phylogroup 2 treponemes.</title>
        <authorList>
            <person name="Chan Y."/>
            <person name="Zeng H.H."/>
            <person name="Yu X.L."/>
            <person name="Leung W.K."/>
            <person name="Watt R.M."/>
        </authorList>
    </citation>
    <scope>NUCLEOTIDE SEQUENCE</scope>
    <source>
        <strain evidence="14">OMZ 835</strain>
        <strain evidence="13">OMZ 847</strain>
    </source>
</reference>
<dbReference type="GO" id="GO:0051539">
    <property type="term" value="F:4 iron, 4 sulfur cluster binding"/>
    <property type="evidence" value="ECO:0007669"/>
    <property type="project" value="UniProtKB-UniRule"/>
</dbReference>
<evidence type="ECO:0000256" key="10">
    <source>
        <dbReference type="ARBA" id="ARBA00049406"/>
    </source>
</evidence>
<evidence type="ECO:0000256" key="9">
    <source>
        <dbReference type="ARBA" id="ARBA00023239"/>
    </source>
</evidence>
<comment type="catalytic activity">
    <reaction evidence="10 11">
        <text>L-serine = pyruvate + NH4(+)</text>
        <dbReference type="Rhea" id="RHEA:19169"/>
        <dbReference type="ChEBI" id="CHEBI:15361"/>
        <dbReference type="ChEBI" id="CHEBI:28938"/>
        <dbReference type="ChEBI" id="CHEBI:33384"/>
        <dbReference type="EC" id="4.3.1.17"/>
    </reaction>
</comment>
<dbReference type="GO" id="GO:0003941">
    <property type="term" value="F:L-serine ammonia-lyase activity"/>
    <property type="evidence" value="ECO:0007669"/>
    <property type="project" value="UniProtKB-UniRule"/>
</dbReference>
<dbReference type="AlphaFoldDB" id="A0AAE9MTS1"/>
<keyword evidence="7 11" id="KW-0408">Iron</keyword>
<organism evidence="14 15">
    <name type="scientific">Treponema putidum</name>
    <dbReference type="NCBI Taxonomy" id="221027"/>
    <lineage>
        <taxon>Bacteria</taxon>
        <taxon>Pseudomonadati</taxon>
        <taxon>Spirochaetota</taxon>
        <taxon>Spirochaetia</taxon>
        <taxon>Spirochaetales</taxon>
        <taxon>Treponemataceae</taxon>
        <taxon>Treponema</taxon>
    </lineage>
</organism>
<evidence type="ECO:0000256" key="11">
    <source>
        <dbReference type="RuleBase" id="RU366059"/>
    </source>
</evidence>
<evidence type="ECO:0000259" key="12">
    <source>
        <dbReference type="Pfam" id="PF03313"/>
    </source>
</evidence>
<evidence type="ECO:0000256" key="1">
    <source>
        <dbReference type="ARBA" id="ARBA00001966"/>
    </source>
</evidence>
<dbReference type="EC" id="4.3.1.17" evidence="11"/>
<evidence type="ECO:0000256" key="7">
    <source>
        <dbReference type="ARBA" id="ARBA00023004"/>
    </source>
</evidence>
<dbReference type="Pfam" id="PF03313">
    <property type="entry name" value="SDH_alpha"/>
    <property type="match status" value="1"/>
</dbReference>